<organism evidence="2 3">
    <name type="scientific">Trichinella pseudospiralis</name>
    <name type="common">Parasitic roundworm</name>
    <dbReference type="NCBI Taxonomy" id="6337"/>
    <lineage>
        <taxon>Eukaryota</taxon>
        <taxon>Metazoa</taxon>
        <taxon>Ecdysozoa</taxon>
        <taxon>Nematoda</taxon>
        <taxon>Enoplea</taxon>
        <taxon>Dorylaimia</taxon>
        <taxon>Trichinellida</taxon>
        <taxon>Trichinellidae</taxon>
        <taxon>Trichinella</taxon>
    </lineage>
</organism>
<gene>
    <name evidence="2" type="ORF">T4D_9961</name>
</gene>
<proteinExistence type="predicted"/>
<protein>
    <submittedName>
        <fullName evidence="2">Uncharacterized protein</fullName>
    </submittedName>
</protein>
<evidence type="ECO:0000313" key="3">
    <source>
        <dbReference type="Proteomes" id="UP000054995"/>
    </source>
</evidence>
<keyword evidence="1" id="KW-0812">Transmembrane</keyword>
<dbReference type="OrthoDB" id="5914837at2759"/>
<accession>A0A0V1FUT2</accession>
<keyword evidence="1" id="KW-1133">Transmembrane helix</keyword>
<comment type="caution">
    <text evidence="2">The sequence shown here is derived from an EMBL/GenBank/DDBJ whole genome shotgun (WGS) entry which is preliminary data.</text>
</comment>
<dbReference type="Proteomes" id="UP000054995">
    <property type="component" value="Unassembled WGS sequence"/>
</dbReference>
<dbReference type="AlphaFoldDB" id="A0A0V1FUT2"/>
<reference evidence="2 3" key="1">
    <citation type="submission" date="2015-01" db="EMBL/GenBank/DDBJ databases">
        <title>Evolution of Trichinella species and genotypes.</title>
        <authorList>
            <person name="Korhonen P.K."/>
            <person name="Edoardo P."/>
            <person name="Giuseppe L.R."/>
            <person name="Gasser R.B."/>
        </authorList>
    </citation>
    <scope>NUCLEOTIDE SEQUENCE [LARGE SCALE GENOMIC DNA]</scope>
    <source>
        <strain evidence="2">ISS470</strain>
    </source>
</reference>
<evidence type="ECO:0000313" key="2">
    <source>
        <dbReference type="EMBL" id="KRY89730.1"/>
    </source>
</evidence>
<dbReference type="EMBL" id="JYDT01000028">
    <property type="protein sequence ID" value="KRY89730.1"/>
    <property type="molecule type" value="Genomic_DNA"/>
</dbReference>
<keyword evidence="1" id="KW-0472">Membrane</keyword>
<name>A0A0V1FUT2_TRIPS</name>
<sequence length="153" mass="17195">MSYSEANFVCQSYLLIAQDGYKYKEFVQQSGQPLKPPLGKVLVFLTLLNISTVIMVTGRELFVGIEEMYLSSNSVEQLQQCKIHLLYLFKITPSALLNVFVYANQSFSSKIGNAEDARSSFDLLCSCRPPTSLSSRPFSPIINLSFIFRLTSI</sequence>
<keyword evidence="3" id="KW-1185">Reference proteome</keyword>
<evidence type="ECO:0000256" key="1">
    <source>
        <dbReference type="SAM" id="Phobius"/>
    </source>
</evidence>
<feature type="transmembrane region" description="Helical" evidence="1">
    <location>
        <begin position="83"/>
        <end position="103"/>
    </location>
</feature>
<feature type="transmembrane region" description="Helical" evidence="1">
    <location>
        <begin position="41"/>
        <end position="62"/>
    </location>
</feature>